<dbReference type="PDB" id="8FWG">
    <property type="method" value="EM"/>
    <property type="resolution" value="3.45 A"/>
    <property type="chains" value="03/13/23/33/43/53/63/73/83/93/A3/B3/C3/D3/E3/F3/G3/J3/K3/L3/M3/N3/O3/P3/Q3/R3/S3/T3/U3/V3=57-286"/>
</dbReference>
<dbReference type="EMBL" id="MK637516">
    <property type="protein sequence ID" value="QBQ72036.1"/>
    <property type="molecule type" value="Genomic_DNA"/>
</dbReference>
<sequence length="286" mass="30364">MPPVVSGSDRFPACVASVLHLPWRGTVGTGHTRLTTELSIKSGEYSPLLSNEASAQMYFFSVDPRNGASKSGDVCGSCCCESISARPGEVNGVMVSYAAWSAPLRGHGLTNKTTFEIDGVSVTPPKVSNAFGRTKVGVVFEGTLSDLFPNPEGEQVEYEISELNGPSNGVVELGANGAFTYTPGALFTGVDRFWFSINGNIGEYVISVDPTTSELPQPPFTTPVYVPAARRSVDPRTHVLKFVLGVSPAAIPGDVYRLTVRQVAIDCDGNEFVHISCYDISIGSCG</sequence>
<feature type="disulfide bond" description="Interchain (with C-285)" evidence="5">
    <location>
        <position position="78"/>
    </location>
</feature>
<dbReference type="PDB" id="8FWE">
    <property type="method" value="EM"/>
    <property type="resolution" value="3.46 A"/>
    <property type="chains" value="0/1/2/3/4/5/6/7/8/9/A/B/C/D/E/F/G/J/K/L/M/N/O/P/Q/R/S/T/U/V=57-286"/>
</dbReference>
<protein>
    <submittedName>
        <fullName evidence="1">Virion-associated protein</fullName>
    </submittedName>
</protein>
<feature type="disulfide bond" description="Interchain (with C-285)" evidence="2 3">
    <location>
        <position position="79"/>
    </location>
</feature>
<reference evidence="1" key="1">
    <citation type="journal article" date="2019" name="Microbiol. Resour. Announc.">
        <title>Complete Genome Sequence of Agrobacterium tumefaciens Myophage Milano.</title>
        <authorList>
            <person name="Nittolo T."/>
            <person name="Ravindran A."/>
            <person name="Gonzalez C.F."/>
            <person name="Ramsey J."/>
        </authorList>
    </citation>
    <scope>NUCLEOTIDE SEQUENCE</scope>
</reference>
<evidence type="ECO:0007829" key="4">
    <source>
        <dbReference type="PDB" id="8FWG"/>
    </source>
</evidence>
<dbReference type="PDB" id="8FXR">
    <property type="method" value="EM"/>
    <property type="resolution" value="4.50 A"/>
    <property type="chains" value="03/13/23/33/43/53/63/73/83/93/A3/B3/C3/D3/E3/F3/G3/J3/K3/L3/M3/N3/O3/P3/Q3/R3/S3/T3/U3/V3=57-286"/>
</dbReference>
<reference evidence="2 3" key="2">
    <citation type="journal article" date="2023" name="Commun. Biol.">
        <title>Neck and capsid architecture of the robust Agrobacterium phage Milano.</title>
        <authorList>
            <person name="Sonani R.R."/>
            <person name="Esteves N.C."/>
            <person name="Horton A.A."/>
            <person name="Kelly R.J."/>
            <person name="Sebastian A.L."/>
            <person name="Wang F."/>
            <person name="Kreutzberger M.A.B."/>
            <person name="Leiman P.G."/>
            <person name="Scharf B.E."/>
            <person name="Egelman E.H."/>
        </authorList>
    </citation>
    <scope>STRUCTURE BY ELECTRON MICROSCOPY (2.96 ANGSTROMS) OF 57-286</scope>
    <scope>DISULFIDE BONDS</scope>
</reference>
<feature type="disulfide bond" description="Interchain (with C-79)" evidence="2 3">
    <location>
        <position position="285"/>
    </location>
</feature>
<feature type="disulfide bond" description="Interchain (with C-244 in A0A482MFS8)" evidence="5">
    <location>
        <position position="79"/>
    </location>
</feature>
<proteinExistence type="evidence at protein level"/>
<feature type="disulfide bond" description="Interchain (with C-467 in A0A482MFS8)" evidence="5">
    <location>
        <position position="75"/>
    </location>
</feature>
<feature type="disulfide bond" description="Interchain (with C-78)" evidence="5">
    <location>
        <position position="285"/>
    </location>
</feature>
<feature type="disulfide bond" description="Interchain (with C-136 in A0A482MHL8)" evidence="4">
    <location>
        <position position="75"/>
    </location>
</feature>
<dbReference type="PDB" id="8FWM">
    <property type="method" value="EM"/>
    <property type="resolution" value="3.49 A"/>
    <property type="chains" value="3/D/E/F/G=57-286"/>
</dbReference>
<accession>A0ACD6BA85</accession>
<keyword evidence="2 3" id="KW-0002">3D-structure</keyword>
<gene>
    <name evidence="1" type="ORF">Milano_013</name>
</gene>
<evidence type="ECO:0007829" key="5">
    <source>
        <dbReference type="PDB" id="8FWM"/>
    </source>
</evidence>
<evidence type="ECO:0007829" key="3">
    <source>
        <dbReference type="PDB" id="8FWE"/>
    </source>
</evidence>
<feature type="disulfide bond" evidence="2 3">
    <location>
        <begin position="80"/>
        <end position="277"/>
    </location>
</feature>
<feature type="disulfide bond" description="Interchain (with C-267)" evidence="2 3">
    <location>
        <position position="78"/>
    </location>
</feature>
<evidence type="ECO:0000313" key="1">
    <source>
        <dbReference type="EMBL" id="QBQ72036.1"/>
    </source>
</evidence>
<name>A0ACD6BA85_9CAUD</name>
<feature type="disulfide bond" description="Interchain (with C-78)" evidence="2 3">
    <location>
        <position position="267"/>
    </location>
</feature>
<accession>A0A482MGH3</accession>
<dbReference type="PDB" id="8FWC">
    <property type="method" value="EM"/>
    <property type="resolution" value="2.96 A"/>
    <property type="chains" value="0/0A/0B/0C/0D/0E/0F/0G/1/2/3/4/5/6/7/8/9/J/K/L/M/N/O/P/Q/R/S/T/U/V=57-286"/>
</dbReference>
<organism evidence="1">
    <name type="scientific">Agrobacterium phage Milano</name>
    <dbReference type="NCBI Taxonomy" id="2557550"/>
    <lineage>
        <taxon>Viruses</taxon>
        <taxon>Duplodnaviria</taxon>
        <taxon>Heunggongvirae</taxon>
        <taxon>Uroviricota</taxon>
        <taxon>Caudoviricetes</taxon>
        <taxon>Schmittlotzvirus</taxon>
    </lineage>
</organism>
<evidence type="ECO:0007829" key="2">
    <source>
        <dbReference type="PDB" id="8FWC"/>
    </source>
</evidence>